<dbReference type="Proteomes" id="UP000250006">
    <property type="component" value="Unassembled WGS sequence"/>
</dbReference>
<evidence type="ECO:0000313" key="1">
    <source>
        <dbReference type="EMBL" id="SPT53114.1"/>
    </source>
</evidence>
<organism evidence="1 2">
    <name type="scientific">Actinomyces bovis</name>
    <dbReference type="NCBI Taxonomy" id="1658"/>
    <lineage>
        <taxon>Bacteria</taxon>
        <taxon>Bacillati</taxon>
        <taxon>Actinomycetota</taxon>
        <taxon>Actinomycetes</taxon>
        <taxon>Actinomycetales</taxon>
        <taxon>Actinomycetaceae</taxon>
        <taxon>Actinomyces</taxon>
    </lineage>
</organism>
<dbReference type="EMBL" id="UAPQ01000006">
    <property type="protein sequence ID" value="SPT53114.1"/>
    <property type="molecule type" value="Genomic_DNA"/>
</dbReference>
<reference evidence="1 2" key="1">
    <citation type="submission" date="2018-06" db="EMBL/GenBank/DDBJ databases">
        <authorList>
            <consortium name="Pathogen Informatics"/>
            <person name="Doyle S."/>
        </authorList>
    </citation>
    <scope>NUCLEOTIDE SEQUENCE [LARGE SCALE GENOMIC DNA]</scope>
    <source>
        <strain evidence="1 2">NCTC11535</strain>
    </source>
</reference>
<gene>
    <name evidence="1" type="ORF">NCTC11535_00773</name>
</gene>
<name>A0ABY1VLY0_9ACTO</name>
<evidence type="ECO:0000313" key="2">
    <source>
        <dbReference type="Proteomes" id="UP000250006"/>
    </source>
</evidence>
<keyword evidence="2" id="KW-1185">Reference proteome</keyword>
<accession>A0ABY1VLY0</accession>
<comment type="caution">
    <text evidence="1">The sequence shown here is derived from an EMBL/GenBank/DDBJ whole genome shotgun (WGS) entry which is preliminary data.</text>
</comment>
<proteinExistence type="predicted"/>
<protein>
    <submittedName>
        <fullName evidence="1">Uncharacterized protein</fullName>
    </submittedName>
</protein>
<dbReference type="RefSeq" id="WP_111836097.1">
    <property type="nucleotide sequence ID" value="NZ_UAPQ01000006.1"/>
</dbReference>
<sequence length="161" mass="17013">MSERLTAGTAVQWAEGSWTAVVTPNGLMLLPPEVSDELVNRVWRLLRSGSATMTDVLDELLVAQGGRIASIPDFALLLLSDNGDVHLALRGVPALEVDGEIVDARAVSTWCETVLPAPSSVQVRVHEAPGARMRPVVDGVVAASVVRLGDQRTAAVAVDEV</sequence>